<reference evidence="1 2" key="1">
    <citation type="journal article" date="2014" name="Int. J. Syst. Evol. Microbiol.">
        <title>Complete genome sequence of Corynebacterium casei LMG S-19264T (=DSM 44701T), isolated from a smear-ripened cheese.</title>
        <authorList>
            <consortium name="US DOE Joint Genome Institute (JGI-PGF)"/>
            <person name="Walter F."/>
            <person name="Albersmeier A."/>
            <person name="Kalinowski J."/>
            <person name="Ruckert C."/>
        </authorList>
    </citation>
    <scope>NUCLEOTIDE SEQUENCE [LARGE SCALE GENOMIC DNA]</scope>
    <source>
        <strain evidence="1 2">IBRC-M 10912</strain>
    </source>
</reference>
<dbReference type="RefSeq" id="WP_246966143.1">
    <property type="nucleotide sequence ID" value="NZ_CP095397.1"/>
</dbReference>
<gene>
    <name evidence="1" type="ORF">ACFOZ7_13565</name>
</gene>
<name>A0ABD5P1C4_9EURY</name>
<evidence type="ECO:0000313" key="2">
    <source>
        <dbReference type="Proteomes" id="UP001595821"/>
    </source>
</evidence>
<proteinExistence type="predicted"/>
<comment type="caution">
    <text evidence="1">The sequence shown here is derived from an EMBL/GenBank/DDBJ whole genome shotgun (WGS) entry which is preliminary data.</text>
</comment>
<dbReference type="EMBL" id="JBHSDJ010000109">
    <property type="protein sequence ID" value="MFC4247957.1"/>
    <property type="molecule type" value="Genomic_DNA"/>
</dbReference>
<dbReference type="AlphaFoldDB" id="A0ABD5P1C4"/>
<dbReference type="GeneID" id="71854072"/>
<sequence length="90" mass="10227">MNHLVPAAENRWQLPNHAHLVVYERDDRGLLTIYDCAAAQKPPSAQLLGDLESVDAHAEIDRTPTGRVVRMREPSILERVSTGRFRIVRE</sequence>
<evidence type="ECO:0000313" key="1">
    <source>
        <dbReference type="EMBL" id="MFC4247957.1"/>
    </source>
</evidence>
<organism evidence="1 2">
    <name type="scientific">Natribaculum luteum</name>
    <dbReference type="NCBI Taxonomy" id="1586232"/>
    <lineage>
        <taxon>Archaea</taxon>
        <taxon>Methanobacteriati</taxon>
        <taxon>Methanobacteriota</taxon>
        <taxon>Stenosarchaea group</taxon>
        <taxon>Halobacteria</taxon>
        <taxon>Halobacteriales</taxon>
        <taxon>Natrialbaceae</taxon>
        <taxon>Natribaculum</taxon>
    </lineage>
</organism>
<dbReference type="Proteomes" id="UP001595821">
    <property type="component" value="Unassembled WGS sequence"/>
</dbReference>
<accession>A0ABD5P1C4</accession>
<protein>
    <submittedName>
        <fullName evidence="1">Uncharacterized protein</fullName>
    </submittedName>
</protein>